<gene>
    <name evidence="1" type="ORF">SDJN03_25153</name>
</gene>
<sequence length="92" mass="10273">MCCTGGAATNAGRRHWNVNGLVRRGVGTRVGEWSMPVGESCRFQMVPVAGFRWSMLERVTGLIAMGNLGFQRVGRRFDRDGKLRVSESWKTI</sequence>
<feature type="non-terminal residue" evidence="1">
    <location>
        <position position="1"/>
    </location>
</feature>
<evidence type="ECO:0000313" key="2">
    <source>
        <dbReference type="Proteomes" id="UP000685013"/>
    </source>
</evidence>
<name>A0AAV6M9W4_9ROSI</name>
<dbReference type="Proteomes" id="UP000685013">
    <property type="component" value="Chromosome 16"/>
</dbReference>
<reference evidence="1 2" key="1">
    <citation type="journal article" date="2021" name="Hortic Res">
        <title>The domestication of Cucurbita argyrosperma as revealed by the genome of its wild relative.</title>
        <authorList>
            <person name="Barrera-Redondo J."/>
            <person name="Sanchez-de la Vega G."/>
            <person name="Aguirre-Liguori J.A."/>
            <person name="Castellanos-Morales G."/>
            <person name="Gutierrez-Guerrero Y.T."/>
            <person name="Aguirre-Dugua X."/>
            <person name="Aguirre-Planter E."/>
            <person name="Tenaillon M.I."/>
            <person name="Lira-Saade R."/>
            <person name="Eguiarte L.E."/>
        </authorList>
    </citation>
    <scope>NUCLEOTIDE SEQUENCE [LARGE SCALE GENOMIC DNA]</scope>
    <source>
        <strain evidence="1">JBR-2021</strain>
    </source>
</reference>
<organism evidence="1 2">
    <name type="scientific">Cucurbita argyrosperma subsp. sororia</name>
    <dbReference type="NCBI Taxonomy" id="37648"/>
    <lineage>
        <taxon>Eukaryota</taxon>
        <taxon>Viridiplantae</taxon>
        <taxon>Streptophyta</taxon>
        <taxon>Embryophyta</taxon>
        <taxon>Tracheophyta</taxon>
        <taxon>Spermatophyta</taxon>
        <taxon>Magnoliopsida</taxon>
        <taxon>eudicotyledons</taxon>
        <taxon>Gunneridae</taxon>
        <taxon>Pentapetalae</taxon>
        <taxon>rosids</taxon>
        <taxon>fabids</taxon>
        <taxon>Cucurbitales</taxon>
        <taxon>Cucurbitaceae</taxon>
        <taxon>Cucurbiteae</taxon>
        <taxon>Cucurbita</taxon>
    </lineage>
</organism>
<accession>A0AAV6M9W4</accession>
<proteinExistence type="predicted"/>
<keyword evidence="2" id="KW-1185">Reference proteome</keyword>
<dbReference type="EMBL" id="JAGKQH010000016">
    <property type="protein sequence ID" value="KAG6577579.1"/>
    <property type="molecule type" value="Genomic_DNA"/>
</dbReference>
<dbReference type="AlphaFoldDB" id="A0AAV6M9W4"/>
<protein>
    <submittedName>
        <fullName evidence="1">Uncharacterized protein</fullName>
    </submittedName>
</protein>
<comment type="caution">
    <text evidence="1">The sequence shown here is derived from an EMBL/GenBank/DDBJ whole genome shotgun (WGS) entry which is preliminary data.</text>
</comment>
<evidence type="ECO:0000313" key="1">
    <source>
        <dbReference type="EMBL" id="KAG6577579.1"/>
    </source>
</evidence>